<sequence length="721" mass="83234">MNLKEANVISISEEDIWLSSNNLEMESICNVTNDFVEDFDFSSISSEVNNETSNGFTETLSDSICIRMDKKEHIVNPEIINLDSHILKLILLGAEDTISCMSFQCDSRNNKELLKLQSEEDMLTFKDLCNTRNLPNILRGPKSYSKRKTFSFPFDTEDNSYYTNEMLENNIFVEESTKNMETSHRKRKQKHDPLTVEEESINWVINSTNDCDNSSKKKIKLNSRKTTERNCSNKRKQIRGRKSLLMKEVNNEQPVNETSQKSNVTSDSTASILEQDKGTSNDVDISLDFITCHEEQIHEDYIDHFDILTDILKEQQVLNDNCYNINSNTIYSSNILDYQKVECHKSLKDNVIDQVENSSESPSDCKDFSHHKSKDCLLFEENSETSYVNNYLSSYFNDSLDNSLDIASCQEHSTHNIIQNSLNKDKTKHLDSLLLKDEEKYKAYLESKLNNDLVSSNSNFLLINVSKSKTDDYLNNNLEDSTIVKPKSNTQQNVQFDVLPDTDLSAQVSLDSKDISSTDVLENDIHLEEVVQEKKRTPNKYIMVHKLNEELELECDYKETNDKKALMKTDNSNHIKKVKEDIKETLQCLLCPLTFPSKRSLALHVSGAHGDMYMILCERCGRLFNKKCVFNNHFIYCGCVKLPFDCNKCNKSYRHKSSLIYHLKIVHKIDYKKDTNKEYKCDVCSKIYKKYGAFEKHLGTHINSKKSLNLRDKNCTLIVTV</sequence>
<dbReference type="PANTHER" id="PTHR24379:SF121">
    <property type="entry name" value="C2H2-TYPE DOMAIN-CONTAINING PROTEIN"/>
    <property type="match status" value="1"/>
</dbReference>
<feature type="region of interest" description="Disordered" evidence="6">
    <location>
        <begin position="242"/>
        <end position="270"/>
    </location>
</feature>
<dbReference type="InterPro" id="IPR013087">
    <property type="entry name" value="Znf_C2H2_type"/>
</dbReference>
<keyword evidence="8" id="KW-1185">Reference proteome</keyword>
<dbReference type="PROSITE" id="PS50157">
    <property type="entry name" value="ZINC_FINGER_C2H2_2"/>
    <property type="match status" value="2"/>
</dbReference>
<evidence type="ECO:0000256" key="1">
    <source>
        <dbReference type="ARBA" id="ARBA00022723"/>
    </source>
</evidence>
<gene>
    <name evidence="9 10" type="primary">LOC107068505</name>
</gene>
<feature type="domain" description="C2H2-type" evidence="7">
    <location>
        <begin position="644"/>
        <end position="672"/>
    </location>
</feature>
<dbReference type="PROSITE" id="PS00028">
    <property type="entry name" value="ZINC_FINGER_C2H2_1"/>
    <property type="match status" value="3"/>
</dbReference>
<evidence type="ECO:0000313" key="10">
    <source>
        <dbReference type="RefSeq" id="XP_015180451.1"/>
    </source>
</evidence>
<dbReference type="RefSeq" id="XP_015180451.1">
    <property type="nucleotide sequence ID" value="XM_015324965.1"/>
</dbReference>
<name>A0ABM1IJR0_POLDO</name>
<evidence type="ECO:0000313" key="8">
    <source>
        <dbReference type="Proteomes" id="UP000694924"/>
    </source>
</evidence>
<keyword evidence="4" id="KW-0862">Zinc</keyword>
<evidence type="ECO:0000256" key="3">
    <source>
        <dbReference type="ARBA" id="ARBA00022771"/>
    </source>
</evidence>
<evidence type="ECO:0000256" key="4">
    <source>
        <dbReference type="ARBA" id="ARBA00022833"/>
    </source>
</evidence>
<evidence type="ECO:0000256" key="5">
    <source>
        <dbReference type="PROSITE-ProRule" id="PRU00042"/>
    </source>
</evidence>
<keyword evidence="1" id="KW-0479">Metal-binding</keyword>
<dbReference type="SMART" id="SM00355">
    <property type="entry name" value="ZnF_C2H2"/>
    <property type="match status" value="3"/>
</dbReference>
<keyword evidence="3 5" id="KW-0863">Zinc-finger</keyword>
<feature type="domain" description="C2H2-type" evidence="7">
    <location>
        <begin position="679"/>
        <end position="706"/>
    </location>
</feature>
<organism evidence="8 9">
    <name type="scientific">Polistes dominula</name>
    <name type="common">European paper wasp</name>
    <name type="synonym">Vespa dominula</name>
    <dbReference type="NCBI Taxonomy" id="743375"/>
    <lineage>
        <taxon>Eukaryota</taxon>
        <taxon>Metazoa</taxon>
        <taxon>Ecdysozoa</taxon>
        <taxon>Arthropoda</taxon>
        <taxon>Hexapoda</taxon>
        <taxon>Insecta</taxon>
        <taxon>Pterygota</taxon>
        <taxon>Neoptera</taxon>
        <taxon>Endopterygota</taxon>
        <taxon>Hymenoptera</taxon>
        <taxon>Apocrita</taxon>
        <taxon>Aculeata</taxon>
        <taxon>Vespoidea</taxon>
        <taxon>Vespidae</taxon>
        <taxon>Polistinae</taxon>
        <taxon>Polistini</taxon>
        <taxon>Polistes</taxon>
    </lineage>
</organism>
<feature type="compositionally biased region" description="Polar residues" evidence="6">
    <location>
        <begin position="251"/>
        <end position="270"/>
    </location>
</feature>
<dbReference type="Proteomes" id="UP000694924">
    <property type="component" value="Unplaced"/>
</dbReference>
<evidence type="ECO:0000313" key="9">
    <source>
        <dbReference type="RefSeq" id="XP_015180447.1"/>
    </source>
</evidence>
<dbReference type="RefSeq" id="XP_015180447.1">
    <property type="nucleotide sequence ID" value="XM_015324961.1"/>
</dbReference>
<evidence type="ECO:0000256" key="2">
    <source>
        <dbReference type="ARBA" id="ARBA00022737"/>
    </source>
</evidence>
<dbReference type="SUPFAM" id="SSF57667">
    <property type="entry name" value="beta-beta-alpha zinc fingers"/>
    <property type="match status" value="1"/>
</dbReference>
<dbReference type="Gene3D" id="3.30.160.60">
    <property type="entry name" value="Classic Zinc Finger"/>
    <property type="match status" value="1"/>
</dbReference>
<reference evidence="9 10" key="1">
    <citation type="submission" date="2025-05" db="UniProtKB">
        <authorList>
            <consortium name="RefSeq"/>
        </authorList>
    </citation>
    <scope>IDENTIFICATION</scope>
    <source>
        <tissue evidence="9 10">Whole body</tissue>
    </source>
</reference>
<keyword evidence="2" id="KW-0677">Repeat</keyword>
<dbReference type="Pfam" id="PF00096">
    <property type="entry name" value="zf-C2H2"/>
    <property type="match status" value="2"/>
</dbReference>
<dbReference type="GeneID" id="107068505"/>
<accession>A0ABM1IJR0</accession>
<proteinExistence type="predicted"/>
<evidence type="ECO:0000256" key="6">
    <source>
        <dbReference type="SAM" id="MobiDB-lite"/>
    </source>
</evidence>
<dbReference type="InterPro" id="IPR036236">
    <property type="entry name" value="Znf_C2H2_sf"/>
</dbReference>
<evidence type="ECO:0000259" key="7">
    <source>
        <dbReference type="PROSITE" id="PS50157"/>
    </source>
</evidence>
<protein>
    <submittedName>
        <fullName evidence="9 10">Uncharacterized protein LOC107068505 isoform X1</fullName>
    </submittedName>
</protein>
<dbReference type="PANTHER" id="PTHR24379">
    <property type="entry name" value="KRAB AND ZINC FINGER DOMAIN-CONTAINING"/>
    <property type="match status" value="1"/>
</dbReference>